<keyword evidence="2" id="KW-1185">Reference proteome</keyword>
<sequence>MATAPVKFAALAVAIVAAVALSSFFHYRCRHLPSPFVPGGARRLIVVTNEQEVGEEMDLADGNVELRCHGYGEHDHTRPVWSARASIPSGAEANLTFPAVHGDEVFEVLCSYRGANRCWAHGVRVFGNPGHDNLFCSEQIGGCTVRFRKDGGVEKVYEANAPRDVEKLYEDSARIDLLQPAIFMGFVPDFDNARDGGCASASCAGRAINRVIGEESCCDDSCGGWDKATPKK</sequence>
<protein>
    <submittedName>
        <fullName evidence="1">Uncharacterized protein</fullName>
    </submittedName>
</protein>
<accession>A0A835B371</accession>
<evidence type="ECO:0000313" key="1">
    <source>
        <dbReference type="EMBL" id="KAF8681918.1"/>
    </source>
</evidence>
<dbReference type="AlphaFoldDB" id="A0A835B371"/>
<evidence type="ECO:0000313" key="2">
    <source>
        <dbReference type="Proteomes" id="UP000636709"/>
    </source>
</evidence>
<proteinExistence type="predicted"/>
<name>A0A835B371_9POAL</name>
<reference evidence="1" key="1">
    <citation type="submission" date="2020-07" db="EMBL/GenBank/DDBJ databases">
        <title>Genome sequence and genetic diversity analysis of an under-domesticated orphan crop, white fonio (Digitaria exilis).</title>
        <authorList>
            <person name="Bennetzen J.L."/>
            <person name="Chen S."/>
            <person name="Ma X."/>
            <person name="Wang X."/>
            <person name="Yssel A.E.J."/>
            <person name="Chaluvadi S.R."/>
            <person name="Johnson M."/>
            <person name="Gangashetty P."/>
            <person name="Hamidou F."/>
            <person name="Sanogo M.D."/>
            <person name="Zwaenepoel A."/>
            <person name="Wallace J."/>
            <person name="Van De Peer Y."/>
            <person name="Van Deynze A."/>
        </authorList>
    </citation>
    <scope>NUCLEOTIDE SEQUENCE</scope>
    <source>
        <tissue evidence="1">Leaves</tissue>
    </source>
</reference>
<dbReference type="OrthoDB" id="622265at2759"/>
<gene>
    <name evidence="1" type="ORF">HU200_045369</name>
</gene>
<comment type="caution">
    <text evidence="1">The sequence shown here is derived from an EMBL/GenBank/DDBJ whole genome shotgun (WGS) entry which is preliminary data.</text>
</comment>
<dbReference type="Gramene" id="Dexi9B01G0016330.1">
    <property type="protein sequence ID" value="Dexi9B01G0016330.1:cds"/>
    <property type="gene ID" value="Dexi9B01G0016330"/>
</dbReference>
<dbReference type="EMBL" id="JACEFO010002109">
    <property type="protein sequence ID" value="KAF8681918.1"/>
    <property type="molecule type" value="Genomic_DNA"/>
</dbReference>
<organism evidence="1 2">
    <name type="scientific">Digitaria exilis</name>
    <dbReference type="NCBI Taxonomy" id="1010633"/>
    <lineage>
        <taxon>Eukaryota</taxon>
        <taxon>Viridiplantae</taxon>
        <taxon>Streptophyta</taxon>
        <taxon>Embryophyta</taxon>
        <taxon>Tracheophyta</taxon>
        <taxon>Spermatophyta</taxon>
        <taxon>Magnoliopsida</taxon>
        <taxon>Liliopsida</taxon>
        <taxon>Poales</taxon>
        <taxon>Poaceae</taxon>
        <taxon>PACMAD clade</taxon>
        <taxon>Panicoideae</taxon>
        <taxon>Panicodae</taxon>
        <taxon>Paniceae</taxon>
        <taxon>Anthephorinae</taxon>
        <taxon>Digitaria</taxon>
    </lineage>
</organism>
<dbReference type="Proteomes" id="UP000636709">
    <property type="component" value="Unassembled WGS sequence"/>
</dbReference>